<keyword evidence="9" id="KW-1185">Reference proteome</keyword>
<name>A0A846XM42_9NOCA</name>
<evidence type="ECO:0000256" key="2">
    <source>
        <dbReference type="ARBA" id="ARBA00022729"/>
    </source>
</evidence>
<comment type="similarity">
    <text evidence="1">Belongs to the thioredoxin family. DsbA subfamily.</text>
</comment>
<dbReference type="Pfam" id="PF13462">
    <property type="entry name" value="Thioredoxin_4"/>
    <property type="match status" value="1"/>
</dbReference>
<evidence type="ECO:0000259" key="7">
    <source>
        <dbReference type="Pfam" id="PF13462"/>
    </source>
</evidence>
<keyword evidence="5" id="KW-0676">Redox-active center</keyword>
<reference evidence="8 9" key="1">
    <citation type="submission" date="2020-04" db="EMBL/GenBank/DDBJ databases">
        <title>MicrobeNet Type strains.</title>
        <authorList>
            <person name="Nicholson A.C."/>
        </authorList>
    </citation>
    <scope>NUCLEOTIDE SEQUENCE [LARGE SCALE GENOMIC DNA]</scope>
    <source>
        <strain evidence="8 9">DSM 45078</strain>
    </source>
</reference>
<dbReference type="PANTHER" id="PTHR13887:SF14">
    <property type="entry name" value="DISULFIDE BOND FORMATION PROTEIN D"/>
    <property type="match status" value="1"/>
</dbReference>
<evidence type="ECO:0000256" key="1">
    <source>
        <dbReference type="ARBA" id="ARBA00005791"/>
    </source>
</evidence>
<evidence type="ECO:0000256" key="3">
    <source>
        <dbReference type="ARBA" id="ARBA00023002"/>
    </source>
</evidence>
<dbReference type="PANTHER" id="PTHR13887">
    <property type="entry name" value="GLUTATHIONE S-TRANSFERASE KAPPA"/>
    <property type="match status" value="1"/>
</dbReference>
<dbReference type="Proteomes" id="UP000565715">
    <property type="component" value="Unassembled WGS sequence"/>
</dbReference>
<keyword evidence="3" id="KW-0560">Oxidoreductase</keyword>
<feature type="domain" description="Thioredoxin-like fold" evidence="7">
    <location>
        <begin position="65"/>
        <end position="224"/>
    </location>
</feature>
<dbReference type="GO" id="GO:0016491">
    <property type="term" value="F:oxidoreductase activity"/>
    <property type="evidence" value="ECO:0007669"/>
    <property type="project" value="UniProtKB-KW"/>
</dbReference>
<dbReference type="AlphaFoldDB" id="A0A846XM42"/>
<feature type="transmembrane region" description="Helical" evidence="6">
    <location>
        <begin position="23"/>
        <end position="46"/>
    </location>
</feature>
<evidence type="ECO:0000256" key="6">
    <source>
        <dbReference type="SAM" id="Phobius"/>
    </source>
</evidence>
<evidence type="ECO:0000256" key="4">
    <source>
        <dbReference type="ARBA" id="ARBA00023157"/>
    </source>
</evidence>
<dbReference type="InterPro" id="IPR012336">
    <property type="entry name" value="Thioredoxin-like_fold"/>
</dbReference>
<dbReference type="SUPFAM" id="SSF52833">
    <property type="entry name" value="Thioredoxin-like"/>
    <property type="match status" value="1"/>
</dbReference>
<accession>A0A846XM42</accession>
<keyword evidence="4" id="KW-1015">Disulfide bond</keyword>
<keyword evidence="6" id="KW-0472">Membrane</keyword>
<evidence type="ECO:0000313" key="9">
    <source>
        <dbReference type="Proteomes" id="UP000565715"/>
    </source>
</evidence>
<keyword evidence="2" id="KW-0732">Signal</keyword>
<proteinExistence type="inferred from homology"/>
<organism evidence="8 9">
    <name type="scientific">Nocardia speluncae</name>
    <dbReference type="NCBI Taxonomy" id="419477"/>
    <lineage>
        <taxon>Bacteria</taxon>
        <taxon>Bacillati</taxon>
        <taxon>Actinomycetota</taxon>
        <taxon>Actinomycetes</taxon>
        <taxon>Mycobacteriales</taxon>
        <taxon>Nocardiaceae</taxon>
        <taxon>Nocardia</taxon>
    </lineage>
</organism>
<dbReference type="EMBL" id="JAAXOO010000009">
    <property type="protein sequence ID" value="NKY37401.1"/>
    <property type="molecule type" value="Genomic_DNA"/>
</dbReference>
<dbReference type="Gene3D" id="3.40.30.10">
    <property type="entry name" value="Glutaredoxin"/>
    <property type="match status" value="1"/>
</dbReference>
<keyword evidence="6" id="KW-0812">Transmembrane</keyword>
<gene>
    <name evidence="8" type="ORF">HGA13_30685</name>
</gene>
<protein>
    <submittedName>
        <fullName evidence="8">Thioredoxin domain-containing protein</fullName>
    </submittedName>
</protein>
<dbReference type="InterPro" id="IPR036249">
    <property type="entry name" value="Thioredoxin-like_sf"/>
</dbReference>
<sequence length="248" mass="26206">MSKKPGRPNPLAAAQRAERNRKIAIQVGVTAVLVALVAAIGIGLAVRNSGSDYDGPVPAAATENGAIRIGQPEAPATVRIVADMQCPVCQQFEADHSELLKQSVADGTAQIEYNIVGYLDSMSSTDYSTRAANASYCVADKGTEKYPDWLELMFRNQPPERGAGLSDEQLIDIAHQAGYTDPAVGKCIGDGTYNDYVAEMSDRSLSEGIDGTPTVFVNGEQVNLTLNQNKTGFDTAPLATAIQAAAGR</sequence>
<evidence type="ECO:0000313" key="8">
    <source>
        <dbReference type="EMBL" id="NKY37401.1"/>
    </source>
</evidence>
<dbReference type="RefSeq" id="WP_068044333.1">
    <property type="nucleotide sequence ID" value="NZ_JAAXOO010000009.1"/>
</dbReference>
<keyword evidence="6" id="KW-1133">Transmembrane helix</keyword>
<evidence type="ECO:0000256" key="5">
    <source>
        <dbReference type="ARBA" id="ARBA00023284"/>
    </source>
</evidence>
<comment type="caution">
    <text evidence="8">The sequence shown here is derived from an EMBL/GenBank/DDBJ whole genome shotgun (WGS) entry which is preliminary data.</text>
</comment>